<dbReference type="Gene3D" id="2.70.98.10">
    <property type="match status" value="1"/>
</dbReference>
<comment type="caution">
    <text evidence="13">The sequence shown here is derived from an EMBL/GenBank/DDBJ whole genome shotgun (WGS) entry which is preliminary data.</text>
</comment>
<dbReference type="SUPFAM" id="SSF49785">
    <property type="entry name" value="Galactose-binding domain-like"/>
    <property type="match status" value="1"/>
</dbReference>
<dbReference type="PANTHER" id="PTHR32018:SF9">
    <property type="entry name" value="RHAMNOGALACTURONATE LYASE B"/>
    <property type="match status" value="1"/>
</dbReference>
<dbReference type="CDD" id="cd10316">
    <property type="entry name" value="RGL4_M"/>
    <property type="match status" value="1"/>
</dbReference>
<dbReference type="GO" id="GO:0030246">
    <property type="term" value="F:carbohydrate binding"/>
    <property type="evidence" value="ECO:0007669"/>
    <property type="project" value="InterPro"/>
</dbReference>
<evidence type="ECO:0000256" key="2">
    <source>
        <dbReference type="ARBA" id="ARBA00004613"/>
    </source>
</evidence>
<dbReference type="InterPro" id="IPR029413">
    <property type="entry name" value="RG-lyase_II"/>
</dbReference>
<keyword evidence="5" id="KW-0964">Secreted</keyword>
<evidence type="ECO:0000256" key="5">
    <source>
        <dbReference type="ARBA" id="ARBA00022525"/>
    </source>
</evidence>
<dbReference type="PANTHER" id="PTHR32018">
    <property type="entry name" value="RHAMNOGALACTURONATE LYASE FAMILY PROTEIN"/>
    <property type="match status" value="1"/>
</dbReference>
<comment type="subcellular location">
    <subcellularLocation>
        <location evidence="2">Secreted</location>
    </subcellularLocation>
</comment>
<organism evidence="13 14">
    <name type="scientific">Plectosphaerella cucumerina</name>
    <dbReference type="NCBI Taxonomy" id="40658"/>
    <lineage>
        <taxon>Eukaryota</taxon>
        <taxon>Fungi</taxon>
        <taxon>Dikarya</taxon>
        <taxon>Ascomycota</taxon>
        <taxon>Pezizomycotina</taxon>
        <taxon>Sordariomycetes</taxon>
        <taxon>Hypocreomycetidae</taxon>
        <taxon>Glomerellales</taxon>
        <taxon>Plectosphaerellaceae</taxon>
        <taxon>Plectosphaerella</taxon>
    </lineage>
</organism>
<keyword evidence="9" id="KW-0119">Carbohydrate metabolism</keyword>
<dbReference type="OrthoDB" id="2130367at2759"/>
<dbReference type="GO" id="GO:0000272">
    <property type="term" value="P:polysaccharide catabolic process"/>
    <property type="evidence" value="ECO:0007669"/>
    <property type="project" value="UniProtKB-KW"/>
</dbReference>
<dbReference type="SUPFAM" id="SSF49452">
    <property type="entry name" value="Starch-binding domain-like"/>
    <property type="match status" value="1"/>
</dbReference>
<keyword evidence="7" id="KW-0325">Glycoprotein</keyword>
<dbReference type="AlphaFoldDB" id="A0A8K0TB92"/>
<evidence type="ECO:0000259" key="12">
    <source>
        <dbReference type="Pfam" id="PF14686"/>
    </source>
</evidence>
<evidence type="ECO:0000313" key="14">
    <source>
        <dbReference type="Proteomes" id="UP000813385"/>
    </source>
</evidence>
<accession>A0A8K0TB92</accession>
<comment type="catalytic activity">
    <reaction evidence="1">
        <text>Endotype eliminative cleavage of L-alpha-rhamnopyranosyl-(1-&gt;4)-alpha-D-galactopyranosyluronic acid bonds of rhamnogalacturonan I domains in ramified hairy regions of pectin leaving L-rhamnopyranose at the reducing end and 4-deoxy-4,5-unsaturated D-galactopyranosyluronic acid at the non-reducing end.</text>
        <dbReference type="EC" id="4.2.2.23"/>
    </reaction>
</comment>
<protein>
    <recommendedName>
        <fullName evidence="4">rhamnogalacturonan endolyase</fullName>
        <ecNumber evidence="4">4.2.2.23</ecNumber>
    </recommendedName>
</protein>
<dbReference type="Pfam" id="PF14683">
    <property type="entry name" value="CBM-like"/>
    <property type="match status" value="1"/>
</dbReference>
<feature type="domain" description="Rhamnogalacturonan lyase" evidence="12">
    <location>
        <begin position="343"/>
        <end position="412"/>
    </location>
</feature>
<comment type="similarity">
    <text evidence="3">Belongs to the polysaccharide lyase 4 family.</text>
</comment>
<dbReference type="InterPro" id="IPR029411">
    <property type="entry name" value="RG-lyase_III"/>
</dbReference>
<proteinExistence type="inferred from homology"/>
<evidence type="ECO:0000256" key="10">
    <source>
        <dbReference type="ARBA" id="ARBA00023326"/>
    </source>
</evidence>
<sequence>MAAADLQAYETGNAYILANERLNVTIGKTNGIVSDVFLDGQDLLGPTSGSVGRGPYLDCYCTPSGFWTPGGAGRRMQLYSGEDSTGTAYGGFKLSDTFAATGQILEQYIFLREGETGLHMFSRVAYHNETTPFLRNLQELRTLFRPNTDIWTHLLTNQDQYAPLPGAEAIAKQVVVQDATWDMTATPNDGYVEQFADYFTKYSFQTNYQDHKAAGMFADGSRTPSGEAFGAWLVMNTQDTYFGGPLFSDLTVDGIVYNYIASNHHGNQTPNITTGFDRTFGPSYYHFNKGPAGTTIQQLHDDATQYADPEWNAEFYDSIAELVPNYVTTGKRTQFSVKVDLPAGAKKAIAILTTNGRYFQDNVFDTKDYQYWATLDSEGRATIPRVKRGTYRLTVYAEGIFGTYTQDDIVLTGCKPVTVEVTGWKEESAGTELFRIGTPDKTSGEFLHGFAPDEEKPLHPAQHLVYWAHHDFPTDFPEGVRFKVGQDDESKDLNYVHWSVFGGRGNSVRPEMYLGNGDVNNWTIAFDVAANQVADKKEATFSVLLAGVKTAAGNTDIFNASEPHSNLAYTVNVNGADLKPWVIPYYHSSSCAVRSSVSCYQVENKFVFDSSLLREGENEIVLSLPYGAQNYEPAILTNAIYVQYDALRLEVS</sequence>
<evidence type="ECO:0000313" key="13">
    <source>
        <dbReference type="EMBL" id="KAH7349302.1"/>
    </source>
</evidence>
<keyword evidence="14" id="KW-1185">Reference proteome</keyword>
<dbReference type="SUPFAM" id="SSF74650">
    <property type="entry name" value="Galactose mutarotase-like"/>
    <property type="match status" value="1"/>
</dbReference>
<dbReference type="InterPro" id="IPR013784">
    <property type="entry name" value="Carb-bd-like_fold"/>
</dbReference>
<evidence type="ECO:0000259" key="11">
    <source>
        <dbReference type="Pfam" id="PF14683"/>
    </source>
</evidence>
<dbReference type="CDD" id="cd10320">
    <property type="entry name" value="RGL4_N"/>
    <property type="match status" value="1"/>
</dbReference>
<reference evidence="13" key="1">
    <citation type="journal article" date="2021" name="Nat. Commun.">
        <title>Genetic determinants of endophytism in the Arabidopsis root mycobiome.</title>
        <authorList>
            <person name="Mesny F."/>
            <person name="Miyauchi S."/>
            <person name="Thiergart T."/>
            <person name="Pickel B."/>
            <person name="Atanasova L."/>
            <person name="Karlsson M."/>
            <person name="Huettel B."/>
            <person name="Barry K.W."/>
            <person name="Haridas S."/>
            <person name="Chen C."/>
            <person name="Bauer D."/>
            <person name="Andreopoulos W."/>
            <person name="Pangilinan J."/>
            <person name="LaButti K."/>
            <person name="Riley R."/>
            <person name="Lipzen A."/>
            <person name="Clum A."/>
            <person name="Drula E."/>
            <person name="Henrissat B."/>
            <person name="Kohler A."/>
            <person name="Grigoriev I.V."/>
            <person name="Martin F.M."/>
            <person name="Hacquard S."/>
        </authorList>
    </citation>
    <scope>NUCLEOTIDE SEQUENCE</scope>
    <source>
        <strain evidence="13">MPI-CAGE-AT-0016</strain>
    </source>
</reference>
<evidence type="ECO:0000256" key="7">
    <source>
        <dbReference type="ARBA" id="ARBA00023180"/>
    </source>
</evidence>
<gene>
    <name evidence="13" type="ORF">B0T11DRAFT_307753</name>
</gene>
<dbReference type="EMBL" id="JAGPXD010000006">
    <property type="protein sequence ID" value="KAH7349302.1"/>
    <property type="molecule type" value="Genomic_DNA"/>
</dbReference>
<keyword evidence="6" id="KW-0732">Signal</keyword>
<evidence type="ECO:0000256" key="9">
    <source>
        <dbReference type="ARBA" id="ARBA00023277"/>
    </source>
</evidence>
<keyword evidence="10" id="KW-0624">Polysaccharide degradation</keyword>
<dbReference type="Gene3D" id="2.60.40.1120">
    <property type="entry name" value="Carboxypeptidase-like, regulatory domain"/>
    <property type="match status" value="1"/>
</dbReference>
<dbReference type="InterPro" id="IPR051850">
    <property type="entry name" value="Polysacch_Lyase_4"/>
</dbReference>
<dbReference type="InterPro" id="IPR008979">
    <property type="entry name" value="Galactose-bd-like_sf"/>
</dbReference>
<keyword evidence="8 13" id="KW-0456">Lyase</keyword>
<dbReference type="InterPro" id="IPR011013">
    <property type="entry name" value="Gal_mutarotase_sf_dom"/>
</dbReference>
<dbReference type="Pfam" id="PF14686">
    <property type="entry name" value="fn3_3"/>
    <property type="match status" value="1"/>
</dbReference>
<dbReference type="GO" id="GO:0005576">
    <property type="term" value="C:extracellular region"/>
    <property type="evidence" value="ECO:0007669"/>
    <property type="project" value="UniProtKB-SubCell"/>
</dbReference>
<dbReference type="InterPro" id="IPR014718">
    <property type="entry name" value="GH-type_carb-bd"/>
</dbReference>
<dbReference type="Proteomes" id="UP000813385">
    <property type="component" value="Unassembled WGS sequence"/>
</dbReference>
<evidence type="ECO:0000256" key="6">
    <source>
        <dbReference type="ARBA" id="ARBA00022729"/>
    </source>
</evidence>
<dbReference type="GO" id="GO:0102210">
    <property type="term" value="F:rhamnogalacturonan endolyase activity"/>
    <property type="evidence" value="ECO:0007669"/>
    <property type="project" value="UniProtKB-EC"/>
</dbReference>
<evidence type="ECO:0000256" key="4">
    <source>
        <dbReference type="ARBA" id="ARBA00012437"/>
    </source>
</evidence>
<evidence type="ECO:0000256" key="1">
    <source>
        <dbReference type="ARBA" id="ARBA00001324"/>
    </source>
</evidence>
<dbReference type="EC" id="4.2.2.23" evidence="4"/>
<evidence type="ECO:0000256" key="8">
    <source>
        <dbReference type="ARBA" id="ARBA00023239"/>
    </source>
</evidence>
<feature type="domain" description="Rhamnogalacturonan lyase" evidence="11">
    <location>
        <begin position="433"/>
        <end position="649"/>
    </location>
</feature>
<name>A0A8K0TB92_9PEZI</name>
<evidence type="ECO:0000256" key="3">
    <source>
        <dbReference type="ARBA" id="ARBA00010418"/>
    </source>
</evidence>